<dbReference type="STRING" id="29343.CCDG5_0129"/>
<protein>
    <recommendedName>
        <fullName evidence="1">Putative amidase domain-containing protein</fullName>
    </recommendedName>
</protein>
<dbReference type="Proteomes" id="UP000032431">
    <property type="component" value="Chromosome I"/>
</dbReference>
<dbReference type="HOGENOM" id="CLU_048731_2_0_9"/>
<dbReference type="PATRIC" id="fig|29343.3.peg.132"/>
<evidence type="ECO:0000313" key="2">
    <source>
        <dbReference type="EMBL" id="CDZ23273.1"/>
    </source>
</evidence>
<keyword evidence="3" id="KW-1185">Reference proteome</keyword>
<dbReference type="OrthoDB" id="9812429at2"/>
<proteinExistence type="predicted"/>
<reference evidence="3" key="1">
    <citation type="submission" date="2014-07" db="EMBL/GenBank/DDBJ databases">
        <authorList>
            <person name="Wibberg D."/>
        </authorList>
    </citation>
    <scope>NUCLEOTIDE SEQUENCE [LARGE SCALE GENOMIC DNA]</scope>
    <source>
        <strain evidence="3">DG5</strain>
    </source>
</reference>
<name>A0A078KLE8_9FIRM</name>
<dbReference type="Pfam" id="PF12671">
    <property type="entry name" value="Amidase_6"/>
    <property type="match status" value="1"/>
</dbReference>
<accession>A0A078KLE8</accession>
<evidence type="ECO:0000259" key="1">
    <source>
        <dbReference type="Pfam" id="PF12671"/>
    </source>
</evidence>
<dbReference type="AlphaFoldDB" id="A0A078KLE8"/>
<organism evidence="2 3">
    <name type="scientific">[Clostridium] cellulosi</name>
    <dbReference type="NCBI Taxonomy" id="29343"/>
    <lineage>
        <taxon>Bacteria</taxon>
        <taxon>Bacillati</taxon>
        <taxon>Bacillota</taxon>
        <taxon>Clostridia</taxon>
        <taxon>Eubacteriales</taxon>
        <taxon>Oscillospiraceae</taxon>
        <taxon>Oscillospiraceae incertae sedis</taxon>
    </lineage>
</organism>
<sequence>MPSDFDYNPTLGKMYAQTFALNYNVPPEQRLFYYADGQDCTNFISQCVWAAYGGWIPGFTENIVKKNADRILNDVRQVRGIWYGSKSNIGSNRWCRVEEFFSYVTDTGKRLGPMAQQIAEGDWSSIDPGIILEGDVIQLVVTTYIPDRYGHGLYVTKSGPTWDDVLICCHTDDKLDEPLGWFAQFPDEYKKLRILRFTKGRFLN</sequence>
<dbReference type="EMBL" id="LM995447">
    <property type="protein sequence ID" value="CDZ23273.1"/>
    <property type="molecule type" value="Genomic_DNA"/>
</dbReference>
<gene>
    <name evidence="2" type="ORF">CCDG5_0129</name>
</gene>
<feature type="domain" description="Putative amidase" evidence="1">
    <location>
        <begin position="7"/>
        <end position="180"/>
    </location>
</feature>
<evidence type="ECO:0000313" key="3">
    <source>
        <dbReference type="Proteomes" id="UP000032431"/>
    </source>
</evidence>
<dbReference type="KEGG" id="ccel:CCDG5_0129"/>
<dbReference type="InterPro" id="IPR024301">
    <property type="entry name" value="Amidase_6"/>
</dbReference>